<dbReference type="Proteomes" id="UP000199296">
    <property type="component" value="Unassembled WGS sequence"/>
</dbReference>
<proteinExistence type="predicted"/>
<reference evidence="1 2" key="1">
    <citation type="submission" date="2016-10" db="EMBL/GenBank/DDBJ databases">
        <authorList>
            <person name="de Groot N.N."/>
        </authorList>
    </citation>
    <scope>NUCLEOTIDE SEQUENCE [LARGE SCALE GENOMIC DNA]</scope>
    <source>
        <strain evidence="1 2">DSM 19803</strain>
    </source>
</reference>
<name>A0A1G7USN5_9FLAO</name>
<dbReference type="AlphaFoldDB" id="A0A1G7USN5"/>
<protein>
    <submittedName>
        <fullName evidence="1">Uncharacterized protein</fullName>
    </submittedName>
</protein>
<dbReference type="STRING" id="470826.SAMN04488027_102253"/>
<sequence>MLNLIKDSLIRFRQGHLKQHPSPKTPVAENTKKPPVQAIFELCTRKRKFADARCRERLVRALCLCLLPRASRSCAKAGSCAKADFAFIAIIGISLPLKNNLY</sequence>
<evidence type="ECO:0000313" key="1">
    <source>
        <dbReference type="EMBL" id="SDG50348.1"/>
    </source>
</evidence>
<gene>
    <name evidence="1" type="ORF">SAMN04488027_102253</name>
</gene>
<organism evidence="1 2">
    <name type="scientific">Psychroflexus sediminis</name>
    <dbReference type="NCBI Taxonomy" id="470826"/>
    <lineage>
        <taxon>Bacteria</taxon>
        <taxon>Pseudomonadati</taxon>
        <taxon>Bacteroidota</taxon>
        <taxon>Flavobacteriia</taxon>
        <taxon>Flavobacteriales</taxon>
        <taxon>Flavobacteriaceae</taxon>
        <taxon>Psychroflexus</taxon>
    </lineage>
</organism>
<dbReference type="EMBL" id="FNCW01000002">
    <property type="protein sequence ID" value="SDG50348.1"/>
    <property type="molecule type" value="Genomic_DNA"/>
</dbReference>
<accession>A0A1G7USN5</accession>
<evidence type="ECO:0000313" key="2">
    <source>
        <dbReference type="Proteomes" id="UP000199296"/>
    </source>
</evidence>
<keyword evidence="2" id="KW-1185">Reference proteome</keyword>